<name>H2XLR8_CIOIN</name>
<protein>
    <submittedName>
        <fullName evidence="1">Uncharacterized protein</fullName>
    </submittedName>
</protein>
<dbReference type="InParanoid" id="H2XLR8"/>
<accession>H2XLR8</accession>
<evidence type="ECO:0000313" key="1">
    <source>
        <dbReference type="Ensembl" id="ENSCINP00000030600.1"/>
    </source>
</evidence>
<dbReference type="AlphaFoldDB" id="H2XLR8"/>
<reference evidence="1" key="2">
    <citation type="journal article" date="2008" name="Genome Biol.">
        <title>Improved genome assembly and evidence-based global gene model set for the chordate Ciona intestinalis: new insight into intron and operon populations.</title>
        <authorList>
            <person name="Satou Y."/>
            <person name="Mineta K."/>
            <person name="Ogasawara M."/>
            <person name="Sasakura Y."/>
            <person name="Shoguchi E."/>
            <person name="Ueno K."/>
            <person name="Yamada L."/>
            <person name="Matsumoto J."/>
            <person name="Wasserscheid J."/>
            <person name="Dewar K."/>
            <person name="Wiley G.B."/>
            <person name="Macmil S.L."/>
            <person name="Roe B.A."/>
            <person name="Zeller R.W."/>
            <person name="Hastings K.E."/>
            <person name="Lemaire P."/>
            <person name="Lindquist E."/>
            <person name="Endo T."/>
            <person name="Hotta K."/>
            <person name="Inaba K."/>
        </authorList>
    </citation>
    <scope>NUCLEOTIDE SEQUENCE [LARGE SCALE GENOMIC DNA]</scope>
    <source>
        <strain evidence="1">wild type</strain>
    </source>
</reference>
<proteinExistence type="predicted"/>
<sequence>MQYLEILLYVAIMRGEIPLRVIETYGTGTVMGKTSYKQKC</sequence>
<dbReference type="Proteomes" id="UP000008144">
    <property type="component" value="Chromosome 8"/>
</dbReference>
<dbReference type="Ensembl" id="ENSCINT00000033037.1">
    <property type="protein sequence ID" value="ENSCINP00000030600.1"/>
    <property type="gene ID" value="ENSCING00000022587.1"/>
</dbReference>
<reference evidence="2" key="1">
    <citation type="journal article" date="2002" name="Science">
        <title>The draft genome of Ciona intestinalis: insights into chordate and vertebrate origins.</title>
        <authorList>
            <person name="Dehal P."/>
            <person name="Satou Y."/>
            <person name="Campbell R.K."/>
            <person name="Chapman J."/>
            <person name="Degnan B."/>
            <person name="De Tomaso A."/>
            <person name="Davidson B."/>
            <person name="Di Gregorio A."/>
            <person name="Gelpke M."/>
            <person name="Goodstein D.M."/>
            <person name="Harafuji N."/>
            <person name="Hastings K.E."/>
            <person name="Ho I."/>
            <person name="Hotta K."/>
            <person name="Huang W."/>
            <person name="Kawashima T."/>
            <person name="Lemaire P."/>
            <person name="Martinez D."/>
            <person name="Meinertzhagen I.A."/>
            <person name="Necula S."/>
            <person name="Nonaka M."/>
            <person name="Putnam N."/>
            <person name="Rash S."/>
            <person name="Saiga H."/>
            <person name="Satake M."/>
            <person name="Terry A."/>
            <person name="Yamada L."/>
            <person name="Wang H.G."/>
            <person name="Awazu S."/>
            <person name="Azumi K."/>
            <person name="Boore J."/>
            <person name="Branno M."/>
            <person name="Chin-Bow S."/>
            <person name="DeSantis R."/>
            <person name="Doyle S."/>
            <person name="Francino P."/>
            <person name="Keys D.N."/>
            <person name="Haga S."/>
            <person name="Hayashi H."/>
            <person name="Hino K."/>
            <person name="Imai K.S."/>
            <person name="Inaba K."/>
            <person name="Kano S."/>
            <person name="Kobayashi K."/>
            <person name="Kobayashi M."/>
            <person name="Lee B.I."/>
            <person name="Makabe K.W."/>
            <person name="Manohar C."/>
            <person name="Matassi G."/>
            <person name="Medina M."/>
            <person name="Mochizuki Y."/>
            <person name="Mount S."/>
            <person name="Morishita T."/>
            <person name="Miura S."/>
            <person name="Nakayama A."/>
            <person name="Nishizaka S."/>
            <person name="Nomoto H."/>
            <person name="Ohta F."/>
            <person name="Oishi K."/>
            <person name="Rigoutsos I."/>
            <person name="Sano M."/>
            <person name="Sasaki A."/>
            <person name="Sasakura Y."/>
            <person name="Shoguchi E."/>
            <person name="Shin-i T."/>
            <person name="Spagnuolo A."/>
            <person name="Stainier D."/>
            <person name="Suzuki M.M."/>
            <person name="Tassy O."/>
            <person name="Takatori N."/>
            <person name="Tokuoka M."/>
            <person name="Yagi K."/>
            <person name="Yoshizaki F."/>
            <person name="Wada S."/>
            <person name="Zhang C."/>
            <person name="Hyatt P.D."/>
            <person name="Larimer F."/>
            <person name="Detter C."/>
            <person name="Doggett N."/>
            <person name="Glavina T."/>
            <person name="Hawkins T."/>
            <person name="Richardson P."/>
            <person name="Lucas S."/>
            <person name="Kohara Y."/>
            <person name="Levine M."/>
            <person name="Satoh N."/>
            <person name="Rokhsar D.S."/>
        </authorList>
    </citation>
    <scope>NUCLEOTIDE SEQUENCE [LARGE SCALE GENOMIC DNA]</scope>
</reference>
<reference evidence="1" key="3">
    <citation type="submission" date="2025-08" db="UniProtKB">
        <authorList>
            <consortium name="Ensembl"/>
        </authorList>
    </citation>
    <scope>IDENTIFICATION</scope>
</reference>
<reference evidence="1" key="4">
    <citation type="submission" date="2025-09" db="UniProtKB">
        <authorList>
            <consortium name="Ensembl"/>
        </authorList>
    </citation>
    <scope>IDENTIFICATION</scope>
</reference>
<dbReference type="EMBL" id="EAAA01002776">
    <property type="status" value="NOT_ANNOTATED_CDS"/>
    <property type="molecule type" value="Genomic_DNA"/>
</dbReference>
<keyword evidence="2" id="KW-1185">Reference proteome</keyword>
<evidence type="ECO:0000313" key="2">
    <source>
        <dbReference type="Proteomes" id="UP000008144"/>
    </source>
</evidence>
<dbReference type="HOGENOM" id="CLU_3299066_0_0_1"/>
<organism evidence="1 2">
    <name type="scientific">Ciona intestinalis</name>
    <name type="common">Transparent sea squirt</name>
    <name type="synonym">Ascidia intestinalis</name>
    <dbReference type="NCBI Taxonomy" id="7719"/>
    <lineage>
        <taxon>Eukaryota</taxon>
        <taxon>Metazoa</taxon>
        <taxon>Chordata</taxon>
        <taxon>Tunicata</taxon>
        <taxon>Ascidiacea</taxon>
        <taxon>Phlebobranchia</taxon>
        <taxon>Cionidae</taxon>
        <taxon>Ciona</taxon>
    </lineage>
</organism>